<feature type="compositionally biased region" description="Polar residues" evidence="1">
    <location>
        <begin position="124"/>
        <end position="135"/>
    </location>
</feature>
<proteinExistence type="predicted"/>
<feature type="region of interest" description="Disordered" evidence="1">
    <location>
        <begin position="1"/>
        <end position="36"/>
    </location>
</feature>
<accession>A0AA40BH18</accession>
<feature type="compositionally biased region" description="Pro residues" evidence="1">
    <location>
        <begin position="1"/>
        <end position="12"/>
    </location>
</feature>
<dbReference type="RefSeq" id="XP_060302931.1">
    <property type="nucleotide sequence ID" value="XM_060439173.1"/>
</dbReference>
<dbReference type="AlphaFoldDB" id="A0AA40BH18"/>
<evidence type="ECO:0000313" key="3">
    <source>
        <dbReference type="Proteomes" id="UP001172101"/>
    </source>
</evidence>
<organism evidence="2 3">
    <name type="scientific">Lasiosphaeria miniovina</name>
    <dbReference type="NCBI Taxonomy" id="1954250"/>
    <lineage>
        <taxon>Eukaryota</taxon>
        <taxon>Fungi</taxon>
        <taxon>Dikarya</taxon>
        <taxon>Ascomycota</taxon>
        <taxon>Pezizomycotina</taxon>
        <taxon>Sordariomycetes</taxon>
        <taxon>Sordariomycetidae</taxon>
        <taxon>Sordariales</taxon>
        <taxon>Lasiosphaeriaceae</taxon>
        <taxon>Lasiosphaeria</taxon>
    </lineage>
</organism>
<name>A0AA40BH18_9PEZI</name>
<evidence type="ECO:0000256" key="1">
    <source>
        <dbReference type="SAM" id="MobiDB-lite"/>
    </source>
</evidence>
<dbReference type="GeneID" id="85322443"/>
<dbReference type="EMBL" id="JAUIRO010000001">
    <property type="protein sequence ID" value="KAK0734054.1"/>
    <property type="molecule type" value="Genomic_DNA"/>
</dbReference>
<protein>
    <submittedName>
        <fullName evidence="2">Uncharacterized protein</fullName>
    </submittedName>
</protein>
<evidence type="ECO:0000313" key="2">
    <source>
        <dbReference type="EMBL" id="KAK0734054.1"/>
    </source>
</evidence>
<sequence length="210" mass="22081">MVLGPGPGPVPVPGNDRSSGVREKGHQSVAAGSKRKNASNHKGLAFVCALTEIFRSIEGRDCAVKIRHPDPPPKAPARTLWSLNRDVTGHMQDLSRLITVEQATVSSMLGAQLNAMVKLTTSRAQGGPLVSTSPSGDEDSGSERDGVKSGVTLTETVRQQTRLDSVNSTSAQNVERENALDRLGSSGWAGQLLRDCGTAGLRDCGRASQG</sequence>
<keyword evidence="3" id="KW-1185">Reference proteome</keyword>
<dbReference type="Proteomes" id="UP001172101">
    <property type="component" value="Unassembled WGS sequence"/>
</dbReference>
<reference evidence="2" key="1">
    <citation type="submission" date="2023-06" db="EMBL/GenBank/DDBJ databases">
        <title>Genome-scale phylogeny and comparative genomics of the fungal order Sordariales.</title>
        <authorList>
            <consortium name="Lawrence Berkeley National Laboratory"/>
            <person name="Hensen N."/>
            <person name="Bonometti L."/>
            <person name="Westerberg I."/>
            <person name="Brannstrom I.O."/>
            <person name="Guillou S."/>
            <person name="Cros-Aarteil S."/>
            <person name="Calhoun S."/>
            <person name="Haridas S."/>
            <person name="Kuo A."/>
            <person name="Mondo S."/>
            <person name="Pangilinan J."/>
            <person name="Riley R."/>
            <person name="LaButti K."/>
            <person name="Andreopoulos B."/>
            <person name="Lipzen A."/>
            <person name="Chen C."/>
            <person name="Yanf M."/>
            <person name="Daum C."/>
            <person name="Ng V."/>
            <person name="Clum A."/>
            <person name="Steindorff A."/>
            <person name="Ohm R."/>
            <person name="Martin F."/>
            <person name="Silar P."/>
            <person name="Natvig D."/>
            <person name="Lalanne C."/>
            <person name="Gautier V."/>
            <person name="Ament-velasquez S.L."/>
            <person name="Kruys A."/>
            <person name="Hutchinson M.I."/>
            <person name="Powell A.J."/>
            <person name="Barry K."/>
            <person name="Miller A.N."/>
            <person name="Grigoriev I.V."/>
            <person name="Debuchy R."/>
            <person name="Gladieux P."/>
            <person name="Thoren M.H."/>
            <person name="Johannesson H."/>
        </authorList>
    </citation>
    <scope>NUCLEOTIDE SEQUENCE</scope>
    <source>
        <strain evidence="2">SMH2392-1A</strain>
    </source>
</reference>
<gene>
    <name evidence="2" type="ORF">B0T26DRAFT_670389</name>
</gene>
<comment type="caution">
    <text evidence="2">The sequence shown here is derived from an EMBL/GenBank/DDBJ whole genome shotgun (WGS) entry which is preliminary data.</text>
</comment>
<feature type="region of interest" description="Disordered" evidence="1">
    <location>
        <begin position="124"/>
        <end position="151"/>
    </location>
</feature>